<sequence>MSDHTNEAETRDLPFDDRVVERTVETTDVALDELTDALTVVDAELLGKHSEFESEYDHVTVDGRRAYLVDEAAWDSFVVSFGLDEKLLAAARRTHDEQARLLFDSSTEGVEPADDFVGVVVGVDTAEEMV</sequence>
<dbReference type="InterPro" id="IPR058361">
    <property type="entry name" value="DUF8048"/>
</dbReference>
<name>A0A0W1RC51_9EURY</name>
<dbReference type="EMBL" id="LOPU01000017">
    <property type="protein sequence ID" value="KTG10632.1"/>
    <property type="molecule type" value="Genomic_DNA"/>
</dbReference>
<proteinExistence type="predicted"/>
<evidence type="ECO:0000259" key="1">
    <source>
        <dbReference type="Pfam" id="PF26222"/>
    </source>
</evidence>
<accession>A0A0W1RC51</accession>
<evidence type="ECO:0000313" key="3">
    <source>
        <dbReference type="Proteomes" id="UP000054387"/>
    </source>
</evidence>
<reference evidence="2 3" key="1">
    <citation type="submission" date="2015-12" db="EMBL/GenBank/DDBJ databases">
        <title>Haloprofundus marisrubri gen. nov., sp. nov., an extremely halophilic archaeon isolated from the Discovery deep brine-seawater interface in the Red Sea.</title>
        <authorList>
            <person name="Zhang G."/>
            <person name="Stingl U."/>
            <person name="Rashid M."/>
        </authorList>
    </citation>
    <scope>NUCLEOTIDE SEQUENCE [LARGE SCALE GENOMIC DNA]</scope>
    <source>
        <strain evidence="2 3">SB9</strain>
    </source>
</reference>
<dbReference type="Pfam" id="PF26222">
    <property type="entry name" value="DUF8048"/>
    <property type="match status" value="1"/>
</dbReference>
<dbReference type="OrthoDB" id="204170at2157"/>
<keyword evidence="3" id="KW-1185">Reference proteome</keyword>
<feature type="domain" description="DUF8048" evidence="1">
    <location>
        <begin position="14"/>
        <end position="121"/>
    </location>
</feature>
<dbReference type="AlphaFoldDB" id="A0A0W1RC51"/>
<dbReference type="RefSeq" id="WP_058580956.1">
    <property type="nucleotide sequence ID" value="NZ_LOPU01000017.1"/>
</dbReference>
<gene>
    <name evidence="2" type="ORF">AUR64_08175</name>
</gene>
<dbReference type="Proteomes" id="UP000054387">
    <property type="component" value="Unassembled WGS sequence"/>
</dbReference>
<protein>
    <recommendedName>
        <fullName evidence="1">DUF8048 domain-containing protein</fullName>
    </recommendedName>
</protein>
<organism evidence="2 3">
    <name type="scientific">Haloprofundus marisrubri</name>
    <dbReference type="NCBI Taxonomy" id="1514971"/>
    <lineage>
        <taxon>Archaea</taxon>
        <taxon>Methanobacteriati</taxon>
        <taxon>Methanobacteriota</taxon>
        <taxon>Stenosarchaea group</taxon>
        <taxon>Halobacteria</taxon>
        <taxon>Halobacteriales</taxon>
        <taxon>Haloferacaceae</taxon>
        <taxon>Haloprofundus</taxon>
    </lineage>
</organism>
<comment type="caution">
    <text evidence="2">The sequence shown here is derived from an EMBL/GenBank/DDBJ whole genome shotgun (WGS) entry which is preliminary data.</text>
</comment>
<evidence type="ECO:0000313" key="2">
    <source>
        <dbReference type="EMBL" id="KTG10632.1"/>
    </source>
</evidence>